<dbReference type="GeneID" id="20209018"/>
<dbReference type="EnsemblMetazoa" id="HelroT183418">
    <property type="protein sequence ID" value="HelroP183418"/>
    <property type="gene ID" value="HelroG183418"/>
</dbReference>
<evidence type="ECO:0000313" key="2">
    <source>
        <dbReference type="EnsemblMetazoa" id="HelroP183418"/>
    </source>
</evidence>
<dbReference type="InterPro" id="IPR016187">
    <property type="entry name" value="CTDL_fold"/>
</dbReference>
<dbReference type="HOGENOM" id="CLU_1190994_0_0_1"/>
<evidence type="ECO:0000313" key="3">
    <source>
        <dbReference type="Proteomes" id="UP000015101"/>
    </source>
</evidence>
<dbReference type="SUPFAM" id="SSF56436">
    <property type="entry name" value="C-type lectin-like"/>
    <property type="match status" value="1"/>
</dbReference>
<proteinExistence type="predicted"/>
<reference evidence="3" key="1">
    <citation type="submission" date="2012-12" db="EMBL/GenBank/DDBJ databases">
        <authorList>
            <person name="Hellsten U."/>
            <person name="Grimwood J."/>
            <person name="Chapman J.A."/>
            <person name="Shapiro H."/>
            <person name="Aerts A."/>
            <person name="Otillar R.P."/>
            <person name="Terry A.Y."/>
            <person name="Boore J.L."/>
            <person name="Simakov O."/>
            <person name="Marletaz F."/>
            <person name="Cho S.-J."/>
            <person name="Edsinger-Gonzales E."/>
            <person name="Havlak P."/>
            <person name="Kuo D.-H."/>
            <person name="Larsson T."/>
            <person name="Lv J."/>
            <person name="Arendt D."/>
            <person name="Savage R."/>
            <person name="Osoegawa K."/>
            <person name="de Jong P."/>
            <person name="Lindberg D.R."/>
            <person name="Seaver E.C."/>
            <person name="Weisblat D.A."/>
            <person name="Putnam N.H."/>
            <person name="Grigoriev I.V."/>
            <person name="Rokhsar D.S."/>
        </authorList>
    </citation>
    <scope>NUCLEOTIDE SEQUENCE</scope>
</reference>
<dbReference type="RefSeq" id="XP_009010701.1">
    <property type="nucleotide sequence ID" value="XM_009012453.1"/>
</dbReference>
<dbReference type="SUPFAM" id="SSF57414">
    <property type="entry name" value="Hairpin loop containing domain-like"/>
    <property type="match status" value="1"/>
</dbReference>
<organism evidence="2 3">
    <name type="scientific">Helobdella robusta</name>
    <name type="common">Californian leech</name>
    <dbReference type="NCBI Taxonomy" id="6412"/>
    <lineage>
        <taxon>Eukaryota</taxon>
        <taxon>Metazoa</taxon>
        <taxon>Spiralia</taxon>
        <taxon>Lophotrochozoa</taxon>
        <taxon>Annelida</taxon>
        <taxon>Clitellata</taxon>
        <taxon>Hirudinea</taxon>
        <taxon>Rhynchobdellida</taxon>
        <taxon>Glossiphoniidae</taxon>
        <taxon>Helobdella</taxon>
    </lineage>
</organism>
<dbReference type="InParanoid" id="T1FJL9"/>
<dbReference type="KEGG" id="hro:HELRODRAFT_183418"/>
<dbReference type="EMBL" id="KB095847">
    <property type="protein sequence ID" value="ESO11178.1"/>
    <property type="molecule type" value="Genomic_DNA"/>
</dbReference>
<protein>
    <submittedName>
        <fullName evidence="1 2">Uncharacterized protein</fullName>
    </submittedName>
</protein>
<dbReference type="Proteomes" id="UP000015101">
    <property type="component" value="Unassembled WGS sequence"/>
</dbReference>
<reference evidence="2" key="3">
    <citation type="submission" date="2015-06" db="UniProtKB">
        <authorList>
            <consortium name="EnsemblMetazoa"/>
        </authorList>
    </citation>
    <scope>IDENTIFICATION</scope>
</reference>
<dbReference type="CTD" id="20209018"/>
<dbReference type="EMBL" id="AMQM01008755">
    <property type="status" value="NOT_ANNOTATED_CDS"/>
    <property type="molecule type" value="Genomic_DNA"/>
</dbReference>
<evidence type="ECO:0000313" key="1">
    <source>
        <dbReference type="EMBL" id="ESO11178.1"/>
    </source>
</evidence>
<gene>
    <name evidence="2" type="primary">20209018</name>
    <name evidence="1" type="ORF">HELRODRAFT_183418</name>
</gene>
<sequence>MKIGSSTQLSAVSFQEFGNNDATSASSAIPTTTAPETSSQFSETLRHSSYHVASNINIDVIDVRYDVINGQTEYMLVSEVRSKIECSMRCFSEKMFVCRGFEHDDSSGECSLVSAFKSGVNRSESSTTRYRLKEDCPPDTIYFSALKSCLKLISNSFSWYEARRECLKENFHPLIIDEAQYLLADVKTFVWKLLSFFPAHKLLYVDFYLFSLFVKRLFEKLAKKNLSRRNFNR</sequence>
<accession>T1FJL9</accession>
<name>T1FJL9_HELRO</name>
<dbReference type="AlphaFoldDB" id="T1FJL9"/>
<dbReference type="Gene3D" id="3.50.4.10">
    <property type="entry name" value="Hepatocyte Growth Factor"/>
    <property type="match status" value="1"/>
</dbReference>
<reference evidence="1 3" key="2">
    <citation type="journal article" date="2013" name="Nature">
        <title>Insights into bilaterian evolution from three spiralian genomes.</title>
        <authorList>
            <person name="Simakov O."/>
            <person name="Marletaz F."/>
            <person name="Cho S.J."/>
            <person name="Edsinger-Gonzales E."/>
            <person name="Havlak P."/>
            <person name="Hellsten U."/>
            <person name="Kuo D.H."/>
            <person name="Larsson T."/>
            <person name="Lv J."/>
            <person name="Arendt D."/>
            <person name="Savage R."/>
            <person name="Osoegawa K."/>
            <person name="de Jong P."/>
            <person name="Grimwood J."/>
            <person name="Chapman J.A."/>
            <person name="Shapiro H."/>
            <person name="Aerts A."/>
            <person name="Otillar R.P."/>
            <person name="Terry A.Y."/>
            <person name="Boore J.L."/>
            <person name="Grigoriev I.V."/>
            <person name="Lindberg D.R."/>
            <person name="Seaver E.C."/>
            <person name="Weisblat D.A."/>
            <person name="Putnam N.H."/>
            <person name="Rokhsar D.S."/>
        </authorList>
    </citation>
    <scope>NUCLEOTIDE SEQUENCE</scope>
</reference>
<keyword evidence="3" id="KW-1185">Reference proteome</keyword>